<feature type="region of interest" description="Disordered" evidence="1">
    <location>
        <begin position="737"/>
        <end position="757"/>
    </location>
</feature>
<evidence type="ECO:0000313" key="3">
    <source>
        <dbReference type="Proteomes" id="UP000838878"/>
    </source>
</evidence>
<protein>
    <submittedName>
        <fullName evidence="2">Uncharacterized protein</fullName>
    </submittedName>
</protein>
<feature type="compositionally biased region" description="Polar residues" evidence="1">
    <location>
        <begin position="81"/>
        <end position="93"/>
    </location>
</feature>
<gene>
    <name evidence="2" type="ORF">BINO364_LOCUS5134</name>
</gene>
<dbReference type="AlphaFoldDB" id="A0A8J9US42"/>
<feature type="compositionally biased region" description="Polar residues" evidence="1">
    <location>
        <begin position="157"/>
        <end position="171"/>
    </location>
</feature>
<feature type="compositionally biased region" description="Acidic residues" evidence="1">
    <location>
        <begin position="737"/>
        <end position="749"/>
    </location>
</feature>
<proteinExistence type="predicted"/>
<feature type="region of interest" description="Disordered" evidence="1">
    <location>
        <begin position="779"/>
        <end position="828"/>
    </location>
</feature>
<feature type="compositionally biased region" description="Basic residues" evidence="1">
    <location>
        <begin position="815"/>
        <end position="825"/>
    </location>
</feature>
<accession>A0A8J9US42</accession>
<reference evidence="2" key="1">
    <citation type="submission" date="2021-12" db="EMBL/GenBank/DDBJ databases">
        <authorList>
            <person name="Martin H S."/>
        </authorList>
    </citation>
    <scope>NUCLEOTIDE SEQUENCE</scope>
</reference>
<keyword evidence="3" id="KW-1185">Reference proteome</keyword>
<feature type="non-terminal residue" evidence="2">
    <location>
        <position position="932"/>
    </location>
</feature>
<dbReference type="OrthoDB" id="7351241at2759"/>
<evidence type="ECO:0000313" key="2">
    <source>
        <dbReference type="EMBL" id="CAH0718697.1"/>
    </source>
</evidence>
<feature type="compositionally biased region" description="Basic and acidic residues" evidence="1">
    <location>
        <begin position="783"/>
        <end position="794"/>
    </location>
</feature>
<feature type="region of interest" description="Disordered" evidence="1">
    <location>
        <begin position="150"/>
        <end position="171"/>
    </location>
</feature>
<name>A0A8J9US42_9NEOP</name>
<organism evidence="2 3">
    <name type="scientific">Brenthis ino</name>
    <name type="common">lesser marbled fritillary</name>
    <dbReference type="NCBI Taxonomy" id="405034"/>
    <lineage>
        <taxon>Eukaryota</taxon>
        <taxon>Metazoa</taxon>
        <taxon>Ecdysozoa</taxon>
        <taxon>Arthropoda</taxon>
        <taxon>Hexapoda</taxon>
        <taxon>Insecta</taxon>
        <taxon>Pterygota</taxon>
        <taxon>Neoptera</taxon>
        <taxon>Endopterygota</taxon>
        <taxon>Lepidoptera</taxon>
        <taxon>Glossata</taxon>
        <taxon>Ditrysia</taxon>
        <taxon>Papilionoidea</taxon>
        <taxon>Nymphalidae</taxon>
        <taxon>Heliconiinae</taxon>
        <taxon>Argynnini</taxon>
        <taxon>Brenthis</taxon>
    </lineage>
</organism>
<evidence type="ECO:0000256" key="1">
    <source>
        <dbReference type="SAM" id="MobiDB-lite"/>
    </source>
</evidence>
<feature type="region of interest" description="Disordered" evidence="1">
    <location>
        <begin position="66"/>
        <end position="93"/>
    </location>
</feature>
<feature type="compositionally biased region" description="Basic and acidic residues" evidence="1">
    <location>
        <begin position="914"/>
        <end position="923"/>
    </location>
</feature>
<feature type="region of interest" description="Disordered" evidence="1">
    <location>
        <begin position="907"/>
        <end position="932"/>
    </location>
</feature>
<dbReference type="EMBL" id="OV170233">
    <property type="protein sequence ID" value="CAH0718697.1"/>
    <property type="molecule type" value="Genomic_DNA"/>
</dbReference>
<sequence length="932" mass="108285">MSSQNLQKPYKQRFKGVENFLRRVAFNLGNTASQTEVKIISCIPIDVTDLQQKIINLEKQLYEAKERTRQSKVKLQAPEKPNSNNLKPNTEKPSSVVNTALYNEPFAKQSSTVSYCSKTPNNMRQQPVSIHCEDCSSRAKKSNVSYVSPALSAPEAAQTTKIDSHDSSNNMNQNANLAAIERYKNIFCKRKRKKVKGKEKLKTQLVYYAQTPNNPFNMHLNTRRYLDSTEVLCLSHLDNVVKRQYDPNIGIEEFSDTSNFTKPICRDTGKCLKQSFQYESDVCSCCHGKFQNIDNYMTTRQNYDYNIFPRAKEPFENTKIYYNSKDYDIIPVKENSNKTLKENLNKKETKIDIDIKCWPEKYRTKYRYHPYVDYQLELPTKRRSPQRIAPKLLEMEIPKRGYRSARCNKLYQHAMDTTSKSCSIDCSNVYKRQPFQDIKIRKSKPVKVIIQKNELISTNDTHHVQVNTQSTDLNTADNVKTESTLDQIKTMLLNVLAEVKTSAKLNNCIEEKVRKDAVVQKGTSQNNMPGASTLLHSFTYNNSYNANPYLPTCSRQIPLQYCFASVPCQPIKLDNFPVLVHPSPRKHMCACYYKNNSLQQTTAATNTDKDIQQSSTKETEKLIKEIYKSMALNLDLTTKENSLSECDDLKSADGSTNTSWKEVKTTEIVTSKRDMEIDAIMTPYDSNSNHSKVVYTANTQFDPNQSRKNEPCYNAVNRNIGQPKNFYRPEHENNIINEDEETDESDQTESNETVIFDQYNKKEKKGFLQRMLKSVKLFNKKKDHQEQRTERGQEESDSDDYETIYSYRSAAPTNTRRRRKKRRNYSKVQYLHENRRERERPYLEQEYRRQWTEGLTFHINPNKMTAEKHFPQQNSKQNPYWKNYKAGSVIVDNNVANNKNLGHDSFGNNTAIQNDKKPKDKLGWLKKHNGRI</sequence>
<dbReference type="Proteomes" id="UP000838878">
    <property type="component" value="Chromosome 13"/>
</dbReference>